<dbReference type="Proteomes" id="UP000427906">
    <property type="component" value="Chromosome"/>
</dbReference>
<accession>A0A5K7YUW2</accession>
<dbReference type="PANTHER" id="PTHR43849">
    <property type="entry name" value="BLL3936 PROTEIN"/>
    <property type="match status" value="1"/>
</dbReference>
<evidence type="ECO:0000313" key="4">
    <source>
        <dbReference type="Proteomes" id="UP000427906"/>
    </source>
</evidence>
<dbReference type="KEGG" id="dalk:DSCA_24070"/>
<protein>
    <submittedName>
        <fullName evidence="3">ATP-binding protein</fullName>
    </submittedName>
</protein>
<feature type="transmembrane region" description="Helical" evidence="1">
    <location>
        <begin position="399"/>
        <end position="426"/>
    </location>
</feature>
<keyword evidence="1" id="KW-0812">Transmembrane</keyword>
<dbReference type="NCBIfam" id="TIGR02123">
    <property type="entry name" value="TRAP_fused"/>
    <property type="match status" value="1"/>
</dbReference>
<evidence type="ECO:0000256" key="1">
    <source>
        <dbReference type="SAM" id="Phobius"/>
    </source>
</evidence>
<proteinExistence type="predicted"/>
<feature type="transmembrane region" description="Helical" evidence="1">
    <location>
        <begin position="299"/>
        <end position="319"/>
    </location>
</feature>
<dbReference type="EMBL" id="AP021874">
    <property type="protein sequence ID" value="BBO68477.1"/>
    <property type="molecule type" value="Genomic_DNA"/>
</dbReference>
<feature type="transmembrane region" description="Helical" evidence="1">
    <location>
        <begin position="339"/>
        <end position="356"/>
    </location>
</feature>
<reference evidence="3 4" key="1">
    <citation type="submission" date="2019-11" db="EMBL/GenBank/DDBJ databases">
        <title>Comparative genomics of hydrocarbon-degrading Desulfosarcina strains.</title>
        <authorList>
            <person name="Watanabe M."/>
            <person name="Kojima H."/>
            <person name="Fukui M."/>
        </authorList>
    </citation>
    <scope>NUCLEOTIDE SEQUENCE [LARGE SCALE GENOMIC DNA]</scope>
    <source>
        <strain evidence="3 4">PL12</strain>
    </source>
</reference>
<keyword evidence="1" id="KW-0472">Membrane</keyword>
<name>A0A5K7YUW2_9BACT</name>
<keyword evidence="1" id="KW-1133">Transmembrane helix</keyword>
<dbReference type="PANTHER" id="PTHR43849:SF2">
    <property type="entry name" value="BLL3936 PROTEIN"/>
    <property type="match status" value="1"/>
</dbReference>
<sequence length="633" mass="68173">MENQTAPPAVHPPLLIRVIAIAMSLFQLYTGIFQLTAMNQRVIHVTFALVLIFLAYGFDQKKKLRIAWHGYLMAGAVLLMGIYVLCNWFKKIGECGMCPPWYELAMGTVFLLMCIEAARRTLGWIFPVIAVAAMMYARFGEMLPGFIAHRNYSFERIVSNMFITTDGVFGMLAGISATYIFLFILFGALLRAAGGGEFFINLSFALFGHVRGGPAKIAVVASSLFGMLSGSGTANVAGTGQITIPLMKRSGYKPHFAAAVETVSSAGGLLMPPIMGSAVFIIMEVLGVNYVTIMKAGGLAAILYYVGLFLMIDIEAQKLDMAGMPREELPSLKQTLKEGWFFFIPIFVLIFFLVYSKVSVTRAAFWGAVSIPLCSQLAGPGRRMTIRQFFDGLEQGALTALPVVAILSLGGVVLGMITLTGLGLMMSGLLIKMSGGNLLLLLLLTMVASIILGMGVPPVAAYIVLSILVVPALIKLGVYPLAAHLFVFYFATIAGITPPMAPDAFVAAGIADAPMMRTSFTACRLALVIFIVPYMFVYNNALLLIGNSGQIVQVCITSFFGVLALACAAQNYLGGRLTILLRSLLFIGGGCLIYPGLYSDIAGLALVIVILCIRVPDLVKRFTIGLIHRQQAT</sequence>
<feature type="transmembrane region" description="Helical" evidence="1">
    <location>
        <begin position="274"/>
        <end position="292"/>
    </location>
</feature>
<feature type="transmembrane region" description="Helical" evidence="1">
    <location>
        <begin position="124"/>
        <end position="147"/>
    </location>
</feature>
<feature type="transmembrane region" description="Helical" evidence="1">
    <location>
        <begin position="551"/>
        <end position="572"/>
    </location>
</feature>
<dbReference type="InterPro" id="IPR011853">
    <property type="entry name" value="TRAP_DctM-Dct_fused"/>
</dbReference>
<feature type="transmembrane region" description="Helical" evidence="1">
    <location>
        <begin position="70"/>
        <end position="89"/>
    </location>
</feature>
<gene>
    <name evidence="3" type="ORF">DSCA_24070</name>
</gene>
<feature type="transmembrane region" description="Helical" evidence="1">
    <location>
        <begin position="168"/>
        <end position="190"/>
    </location>
</feature>
<keyword evidence="3" id="KW-0067">ATP-binding</keyword>
<evidence type="ECO:0000313" key="3">
    <source>
        <dbReference type="EMBL" id="BBO68477.1"/>
    </source>
</evidence>
<feature type="transmembrane region" description="Helical" evidence="1">
    <location>
        <begin position="42"/>
        <end position="58"/>
    </location>
</feature>
<keyword evidence="4" id="KW-1185">Reference proteome</keyword>
<dbReference type="Pfam" id="PF06808">
    <property type="entry name" value="DctM"/>
    <property type="match status" value="1"/>
</dbReference>
<feature type="transmembrane region" description="Helical" evidence="1">
    <location>
        <begin position="363"/>
        <end position="379"/>
    </location>
</feature>
<feature type="domain" description="TRAP C4-dicarboxylate transport system permease DctM subunit" evidence="2">
    <location>
        <begin position="110"/>
        <end position="546"/>
    </location>
</feature>
<feature type="transmembrane region" description="Helical" evidence="1">
    <location>
        <begin position="438"/>
        <end position="456"/>
    </location>
</feature>
<dbReference type="AlphaFoldDB" id="A0A5K7YUW2"/>
<feature type="transmembrane region" description="Helical" evidence="1">
    <location>
        <begin position="601"/>
        <end position="619"/>
    </location>
</feature>
<feature type="transmembrane region" description="Helical" evidence="1">
    <location>
        <begin position="14"/>
        <end position="35"/>
    </location>
</feature>
<keyword evidence="3" id="KW-0547">Nucleotide-binding</keyword>
<dbReference type="GO" id="GO:0005524">
    <property type="term" value="F:ATP binding"/>
    <property type="evidence" value="ECO:0007669"/>
    <property type="project" value="UniProtKB-KW"/>
</dbReference>
<dbReference type="InterPro" id="IPR010656">
    <property type="entry name" value="DctM"/>
</dbReference>
<dbReference type="RefSeq" id="WP_155316636.1">
    <property type="nucleotide sequence ID" value="NZ_AP021874.1"/>
</dbReference>
<dbReference type="OrthoDB" id="9759894at2"/>
<evidence type="ECO:0000259" key="2">
    <source>
        <dbReference type="Pfam" id="PF06808"/>
    </source>
</evidence>
<organism evidence="3 4">
    <name type="scientific">Desulfosarcina alkanivorans</name>
    <dbReference type="NCBI Taxonomy" id="571177"/>
    <lineage>
        <taxon>Bacteria</taxon>
        <taxon>Pseudomonadati</taxon>
        <taxon>Thermodesulfobacteriota</taxon>
        <taxon>Desulfobacteria</taxon>
        <taxon>Desulfobacterales</taxon>
        <taxon>Desulfosarcinaceae</taxon>
        <taxon>Desulfosarcina</taxon>
    </lineage>
</organism>
<feature type="transmembrane region" description="Helical" evidence="1">
    <location>
        <begin position="525"/>
        <end position="545"/>
    </location>
</feature>
<feature type="transmembrane region" description="Helical" evidence="1">
    <location>
        <begin position="462"/>
        <end position="491"/>
    </location>
</feature>